<dbReference type="InParanoid" id="A0A0C2W883"/>
<organism evidence="4 5">
    <name type="scientific">Amanita muscaria (strain Koide BX008)</name>
    <dbReference type="NCBI Taxonomy" id="946122"/>
    <lineage>
        <taxon>Eukaryota</taxon>
        <taxon>Fungi</taxon>
        <taxon>Dikarya</taxon>
        <taxon>Basidiomycota</taxon>
        <taxon>Agaricomycotina</taxon>
        <taxon>Agaricomycetes</taxon>
        <taxon>Agaricomycetidae</taxon>
        <taxon>Agaricales</taxon>
        <taxon>Pluteineae</taxon>
        <taxon>Amanitaceae</taxon>
        <taxon>Amanita</taxon>
    </lineage>
</organism>
<gene>
    <name evidence="4" type="ORF">M378DRAFT_16292</name>
</gene>
<feature type="compositionally biased region" description="Acidic residues" evidence="2">
    <location>
        <begin position="273"/>
        <end position="282"/>
    </location>
</feature>
<evidence type="ECO:0000256" key="1">
    <source>
        <dbReference type="SAM" id="Coils"/>
    </source>
</evidence>
<keyword evidence="3" id="KW-0812">Transmembrane</keyword>
<dbReference type="OrthoDB" id="3059542at2759"/>
<evidence type="ECO:0000256" key="2">
    <source>
        <dbReference type="SAM" id="MobiDB-lite"/>
    </source>
</evidence>
<dbReference type="AlphaFoldDB" id="A0A0C2W883"/>
<protein>
    <submittedName>
        <fullName evidence="4">Uncharacterized protein</fullName>
    </submittedName>
</protein>
<keyword evidence="3" id="KW-1133">Transmembrane helix</keyword>
<keyword evidence="1" id="KW-0175">Coiled coil</keyword>
<feature type="compositionally biased region" description="Basic and acidic residues" evidence="2">
    <location>
        <begin position="295"/>
        <end position="313"/>
    </location>
</feature>
<feature type="region of interest" description="Disordered" evidence="2">
    <location>
        <begin position="272"/>
        <end position="313"/>
    </location>
</feature>
<feature type="coiled-coil region" evidence="1">
    <location>
        <begin position="226"/>
        <end position="260"/>
    </location>
</feature>
<feature type="region of interest" description="Disordered" evidence="2">
    <location>
        <begin position="567"/>
        <end position="620"/>
    </location>
</feature>
<accession>A0A0C2W883</accession>
<evidence type="ECO:0000313" key="5">
    <source>
        <dbReference type="Proteomes" id="UP000054549"/>
    </source>
</evidence>
<dbReference type="STRING" id="946122.A0A0C2W883"/>
<name>A0A0C2W883_AMAMK</name>
<keyword evidence="5" id="KW-1185">Reference proteome</keyword>
<proteinExistence type="predicted"/>
<keyword evidence="3" id="KW-0472">Membrane</keyword>
<dbReference type="EMBL" id="KN818372">
    <property type="protein sequence ID" value="KIL57382.1"/>
    <property type="molecule type" value="Genomic_DNA"/>
</dbReference>
<feature type="transmembrane region" description="Helical" evidence="3">
    <location>
        <begin position="632"/>
        <end position="650"/>
    </location>
</feature>
<evidence type="ECO:0000256" key="3">
    <source>
        <dbReference type="SAM" id="Phobius"/>
    </source>
</evidence>
<dbReference type="Proteomes" id="UP000054549">
    <property type="component" value="Unassembled WGS sequence"/>
</dbReference>
<evidence type="ECO:0000313" key="4">
    <source>
        <dbReference type="EMBL" id="KIL57382.1"/>
    </source>
</evidence>
<reference evidence="4 5" key="1">
    <citation type="submission" date="2014-04" db="EMBL/GenBank/DDBJ databases">
        <title>Evolutionary Origins and Diversification of the Mycorrhizal Mutualists.</title>
        <authorList>
            <consortium name="DOE Joint Genome Institute"/>
            <consortium name="Mycorrhizal Genomics Consortium"/>
            <person name="Kohler A."/>
            <person name="Kuo A."/>
            <person name="Nagy L.G."/>
            <person name="Floudas D."/>
            <person name="Copeland A."/>
            <person name="Barry K.W."/>
            <person name="Cichocki N."/>
            <person name="Veneault-Fourrey C."/>
            <person name="LaButti K."/>
            <person name="Lindquist E.A."/>
            <person name="Lipzen A."/>
            <person name="Lundell T."/>
            <person name="Morin E."/>
            <person name="Murat C."/>
            <person name="Riley R."/>
            <person name="Ohm R."/>
            <person name="Sun H."/>
            <person name="Tunlid A."/>
            <person name="Henrissat B."/>
            <person name="Grigoriev I.V."/>
            <person name="Hibbett D.S."/>
            <person name="Martin F."/>
        </authorList>
    </citation>
    <scope>NUCLEOTIDE SEQUENCE [LARGE SCALE GENOMIC DNA]</scope>
    <source>
        <strain evidence="4 5">Koide BX008</strain>
    </source>
</reference>
<dbReference type="HOGENOM" id="CLU_392294_0_0_1"/>
<sequence length="653" mass="72658">MPCKAAHTRQVTPTSVSKLVDRQTQRSLRRDYAQVWECWDDGGQIFIKDVESSNVIQAEDNKTRKLQPELYAYLPNKTSKLLQYGPSSFNSTVDFRGAPQQRRTQIARQGLMGGDIRPPGKSGLSFDLILRRLQGELQKSKDTGAELHNLTTVLSEMQATLGGSSNMPPPPFPHVTAAHNSLSPDREPRRCPPPLIISPETLLEMQAQLQHTQSFLASHADKIQLLECIFVEQDSLNQEIDSLNQEMRALRSTFKLMEARELYLFQLVTEREKDDEDGEEDDIKSISSVTAGEDNMERGEEHMGHRDISDGIPEHDLKMDEEEHRRREELGRPKTAEPTIGIDTVHAQNPFSSSRKVLPSPPDINPIKISERVSPLSEQVKAMMAVKLALEAQQAMIQALEKKVKPIEALVKDTQEHQTNATVPLPPPFTIPILVTPPSSVEIAKEKEAETSLLVTEILSEWTRSVQEQWSSVQEDWSEERERLSCAREELEAKMRKVDAGLEKIASLETSAGTVKEMQMHQGQQLSVLQVLVTRIQQQAQLEESGRNASWFREHDGGIVEAIKHRLSGGLVTPPSSPRSQSSDSPRRRRSEGEETGVGGVHTGIDAEGEGEGGEGRPGSSVLRLPHVNAQATFGVLVLSIAAAAVIWHVKPE</sequence>